<name>A0A0A9HCZ4_ARUDO</name>
<dbReference type="EMBL" id="GBRH01163304">
    <property type="protein sequence ID" value="JAE34592.1"/>
    <property type="molecule type" value="Transcribed_RNA"/>
</dbReference>
<dbReference type="AlphaFoldDB" id="A0A0A9HCZ4"/>
<accession>A0A0A9HCZ4</accession>
<organism evidence="1">
    <name type="scientific">Arundo donax</name>
    <name type="common">Giant reed</name>
    <name type="synonym">Donax arundinaceus</name>
    <dbReference type="NCBI Taxonomy" id="35708"/>
    <lineage>
        <taxon>Eukaryota</taxon>
        <taxon>Viridiplantae</taxon>
        <taxon>Streptophyta</taxon>
        <taxon>Embryophyta</taxon>
        <taxon>Tracheophyta</taxon>
        <taxon>Spermatophyta</taxon>
        <taxon>Magnoliopsida</taxon>
        <taxon>Liliopsida</taxon>
        <taxon>Poales</taxon>
        <taxon>Poaceae</taxon>
        <taxon>PACMAD clade</taxon>
        <taxon>Arundinoideae</taxon>
        <taxon>Arundineae</taxon>
        <taxon>Arundo</taxon>
    </lineage>
</organism>
<evidence type="ECO:0000313" key="1">
    <source>
        <dbReference type="EMBL" id="JAE34592.1"/>
    </source>
</evidence>
<reference evidence="1" key="2">
    <citation type="journal article" date="2015" name="Data Brief">
        <title>Shoot transcriptome of the giant reed, Arundo donax.</title>
        <authorList>
            <person name="Barrero R.A."/>
            <person name="Guerrero F.D."/>
            <person name="Moolhuijzen P."/>
            <person name="Goolsby J.A."/>
            <person name="Tidwell J."/>
            <person name="Bellgard S.E."/>
            <person name="Bellgard M.I."/>
        </authorList>
    </citation>
    <scope>NUCLEOTIDE SEQUENCE</scope>
    <source>
        <tissue evidence="1">Shoot tissue taken approximately 20 cm above the soil surface</tissue>
    </source>
</reference>
<protein>
    <submittedName>
        <fullName evidence="1">Uncharacterized protein</fullName>
    </submittedName>
</protein>
<proteinExistence type="predicted"/>
<reference evidence="1" key="1">
    <citation type="submission" date="2014-09" db="EMBL/GenBank/DDBJ databases">
        <authorList>
            <person name="Magalhaes I.L.F."/>
            <person name="Oliveira U."/>
            <person name="Santos F.R."/>
            <person name="Vidigal T.H.D.A."/>
            <person name="Brescovit A.D."/>
            <person name="Santos A.J."/>
        </authorList>
    </citation>
    <scope>NUCLEOTIDE SEQUENCE</scope>
    <source>
        <tissue evidence="1">Shoot tissue taken approximately 20 cm above the soil surface</tissue>
    </source>
</reference>
<sequence length="33" mass="3869">MVSVLYPKPKHLTIPAFLYQKMHHEPVNCTKNC</sequence>